<dbReference type="InterPro" id="IPR036812">
    <property type="entry name" value="NAD(P)_OxRdtase_dom_sf"/>
</dbReference>
<dbReference type="InterPro" id="IPR020471">
    <property type="entry name" value="AKR"/>
</dbReference>
<dbReference type="Gene3D" id="3.20.20.100">
    <property type="entry name" value="NADP-dependent oxidoreductase domain"/>
    <property type="match status" value="1"/>
</dbReference>
<dbReference type="PANTHER" id="PTHR42686:SF1">
    <property type="entry name" value="GH17980P-RELATED"/>
    <property type="match status" value="1"/>
</dbReference>
<dbReference type="GO" id="GO:0047834">
    <property type="term" value="F:D-threo-aldose 1-dehydrogenase activity"/>
    <property type="evidence" value="ECO:0007669"/>
    <property type="project" value="UniProtKB-EC"/>
</dbReference>
<dbReference type="EMBL" id="JAUSYY010000001">
    <property type="protein sequence ID" value="MDQ0893982.1"/>
    <property type="molecule type" value="Genomic_DNA"/>
</dbReference>
<reference evidence="2 3" key="1">
    <citation type="submission" date="2023-07" db="EMBL/GenBank/DDBJ databases">
        <title>Comparative genomics of wheat-associated soil bacteria to identify genetic determinants of phenazine resistance.</title>
        <authorList>
            <person name="Mouncey N."/>
        </authorList>
    </citation>
    <scope>NUCLEOTIDE SEQUENCE [LARGE SCALE GENOMIC DNA]</scope>
    <source>
        <strain evidence="2 3">V3I3</strain>
    </source>
</reference>
<organism evidence="2 3">
    <name type="scientific">Agromyces ramosus</name>
    <dbReference type="NCBI Taxonomy" id="33879"/>
    <lineage>
        <taxon>Bacteria</taxon>
        <taxon>Bacillati</taxon>
        <taxon>Actinomycetota</taxon>
        <taxon>Actinomycetes</taxon>
        <taxon>Micrococcales</taxon>
        <taxon>Microbacteriaceae</taxon>
        <taxon>Agromyces</taxon>
    </lineage>
</organism>
<comment type="caution">
    <text evidence="2">The sequence shown here is derived from an EMBL/GenBank/DDBJ whole genome shotgun (WGS) entry which is preliminary data.</text>
</comment>
<dbReference type="CDD" id="cd19152">
    <property type="entry name" value="AKR_AKR15A"/>
    <property type="match status" value="1"/>
</dbReference>
<feature type="domain" description="NADP-dependent oxidoreductase" evidence="1">
    <location>
        <begin position="29"/>
        <end position="331"/>
    </location>
</feature>
<dbReference type="RefSeq" id="WP_307040865.1">
    <property type="nucleotide sequence ID" value="NZ_JAUSYY010000001.1"/>
</dbReference>
<evidence type="ECO:0000313" key="3">
    <source>
        <dbReference type="Proteomes" id="UP001239083"/>
    </source>
</evidence>
<evidence type="ECO:0000313" key="2">
    <source>
        <dbReference type="EMBL" id="MDQ0893982.1"/>
    </source>
</evidence>
<dbReference type="Pfam" id="PF00248">
    <property type="entry name" value="Aldo_ket_red"/>
    <property type="match status" value="1"/>
</dbReference>
<proteinExistence type="predicted"/>
<keyword evidence="3" id="KW-1185">Reference proteome</keyword>
<accession>A0ABU0R882</accession>
<keyword evidence="2" id="KW-0560">Oxidoreductase</keyword>
<evidence type="ECO:0000259" key="1">
    <source>
        <dbReference type="Pfam" id="PF00248"/>
    </source>
</evidence>
<name>A0ABU0R882_9MICO</name>
<dbReference type="InterPro" id="IPR023210">
    <property type="entry name" value="NADP_OxRdtase_dom"/>
</dbReference>
<sequence length="347" mass="37342">MRPIAAAMANHAPTNTSKALGRGGLHVGPLAFGVAALGNLYRAVEPEVAHDAVDAAWESGVRYFDVAPHYGLGLAEERLGAALAGRPREEFIISTKVGRLLVETDAYPGERDDDGFDVERTHVRVRDYSRDGVLRSIEASLQRTGLDRIDIALVHDPDDHSREALEGAFPALEELRHQGVITSYGAGMNQSRMLADFIRETDSDVVMVAGRYSLLEHRALDDLLPLAFERGVSVIAAGVFNSGLLAVDRPTGDANYDYTAAAPAVVERAHRIADVCEQHGITLPTAAAQFPFGHPAVATVCLGARSRAQVERNARLFEAEIPAEFWADLVAAELLPEDVPTPVAVVA</sequence>
<dbReference type="EC" id="1.1.1.122" evidence="2"/>
<gene>
    <name evidence="2" type="ORF">QFZ26_001537</name>
</gene>
<dbReference type="PANTHER" id="PTHR42686">
    <property type="entry name" value="GH17980P-RELATED"/>
    <property type="match status" value="1"/>
</dbReference>
<dbReference type="SUPFAM" id="SSF51430">
    <property type="entry name" value="NAD(P)-linked oxidoreductase"/>
    <property type="match status" value="1"/>
</dbReference>
<dbReference type="Proteomes" id="UP001239083">
    <property type="component" value="Unassembled WGS sequence"/>
</dbReference>
<protein>
    <submittedName>
        <fullName evidence="2">D-threo-aldose 1-dehydrogenase</fullName>
        <ecNumber evidence="2">1.1.1.122</ecNumber>
    </submittedName>
</protein>